<gene>
    <name evidence="3" type="ordered locus">IALB_2359</name>
</gene>
<evidence type="ECO:0000256" key="1">
    <source>
        <dbReference type="ARBA" id="ARBA00009981"/>
    </source>
</evidence>
<evidence type="ECO:0000256" key="2">
    <source>
        <dbReference type="RuleBase" id="RU362080"/>
    </source>
</evidence>
<organism evidence="3 4">
    <name type="scientific">Ignavibacterium album (strain DSM 19864 / JCM 16511 / NBRC 101810 / Mat9-16)</name>
    <dbReference type="NCBI Taxonomy" id="945713"/>
    <lineage>
        <taxon>Bacteria</taxon>
        <taxon>Pseudomonadati</taxon>
        <taxon>Ignavibacteriota</taxon>
        <taxon>Ignavibacteria</taxon>
        <taxon>Ignavibacteriales</taxon>
        <taxon>Ignavibacteriaceae</taxon>
        <taxon>Ignavibacterium</taxon>
    </lineage>
</organism>
<evidence type="ECO:0000313" key="3">
    <source>
        <dbReference type="EMBL" id="AFH50062.1"/>
    </source>
</evidence>
<dbReference type="AlphaFoldDB" id="I0AM55"/>
<dbReference type="STRING" id="945713.IALB_2359"/>
<dbReference type="RefSeq" id="WP_014561205.1">
    <property type="nucleotide sequence ID" value="NC_017464.1"/>
</dbReference>
<dbReference type="OrthoDB" id="7069202at2"/>
<dbReference type="KEGG" id="ial:IALB_2359"/>
<reference evidence="3 4" key="1">
    <citation type="journal article" date="2012" name="Front. Microbiol.">
        <title>Complete genome of Ignavibacterium album, a metabolically versatile, flagellated, facultative anaerobe from the phylum Chlorobi.</title>
        <authorList>
            <person name="Liu Z."/>
            <person name="Frigaard N.-U."/>
            <person name="Vogl K."/>
            <person name="Iino T."/>
            <person name="Ohkuma M."/>
            <person name="Overmann J."/>
            <person name="Bryant D.A."/>
        </authorList>
    </citation>
    <scope>NUCLEOTIDE SEQUENCE [LARGE SCALE GENOMIC DNA]</scope>
    <source>
        <strain evidence="4">DSM 19864 / JCM 16511 / NBRC 101810 / Mat9-16</strain>
    </source>
</reference>
<dbReference type="PANTHER" id="PTHR33713">
    <property type="entry name" value="ANTITOXIN YAFN-RELATED"/>
    <property type="match status" value="1"/>
</dbReference>
<sequence length="98" mass="11244">MKLSKSVKPVSYLKAHVSEILKDLNENSKTLLITQNGEAKAILQDIKLYEQTQEAIALLKIVSLSNQSLEQKKFKTVNKSLKDLKNKIKEFEKHYNDV</sequence>
<dbReference type="EMBL" id="CP003418">
    <property type="protein sequence ID" value="AFH50062.1"/>
    <property type="molecule type" value="Genomic_DNA"/>
</dbReference>
<keyword evidence="4" id="KW-1185">Reference proteome</keyword>
<comment type="similarity">
    <text evidence="1 2">Belongs to the phD/YefM antitoxin family.</text>
</comment>
<dbReference type="Pfam" id="PF02604">
    <property type="entry name" value="PhdYeFM_antitox"/>
    <property type="match status" value="1"/>
</dbReference>
<name>I0AM55_IGNAJ</name>
<dbReference type="Proteomes" id="UP000007394">
    <property type="component" value="Chromosome"/>
</dbReference>
<protein>
    <recommendedName>
        <fullName evidence="2">Antitoxin</fullName>
    </recommendedName>
</protein>
<dbReference type="NCBIfam" id="TIGR01552">
    <property type="entry name" value="phd_fam"/>
    <property type="match status" value="1"/>
</dbReference>
<dbReference type="eggNOG" id="COG2161">
    <property type="taxonomic scope" value="Bacteria"/>
</dbReference>
<dbReference type="InterPro" id="IPR006442">
    <property type="entry name" value="Antitoxin_Phd/YefM"/>
</dbReference>
<accession>I0AM55</accession>
<dbReference type="InterPro" id="IPR051405">
    <property type="entry name" value="phD/YefM_antitoxin"/>
</dbReference>
<proteinExistence type="inferred from homology"/>
<dbReference type="SUPFAM" id="SSF143120">
    <property type="entry name" value="YefM-like"/>
    <property type="match status" value="1"/>
</dbReference>
<dbReference type="PANTHER" id="PTHR33713:SF11">
    <property type="entry name" value="PREVENT-HOST-DEATH FAMILY PROTEIN"/>
    <property type="match status" value="1"/>
</dbReference>
<dbReference type="Gene3D" id="3.40.1620.10">
    <property type="entry name" value="YefM-like domain"/>
    <property type="match status" value="1"/>
</dbReference>
<dbReference type="InterPro" id="IPR036165">
    <property type="entry name" value="YefM-like_sf"/>
</dbReference>
<comment type="function">
    <text evidence="2">Antitoxin component of a type II toxin-antitoxin (TA) system.</text>
</comment>
<evidence type="ECO:0000313" key="4">
    <source>
        <dbReference type="Proteomes" id="UP000007394"/>
    </source>
</evidence>
<dbReference type="HOGENOM" id="CLU_166037_3_2_10"/>